<dbReference type="AlphaFoldDB" id="A0A917VVI2"/>
<accession>A0A917VVI2</accession>
<protein>
    <submittedName>
        <fullName evidence="1">Uncharacterized protein</fullName>
    </submittedName>
</protein>
<reference evidence="1" key="2">
    <citation type="submission" date="2020-09" db="EMBL/GenBank/DDBJ databases">
        <authorList>
            <person name="Sun Q."/>
            <person name="Zhou Y."/>
        </authorList>
    </citation>
    <scope>NUCLEOTIDE SEQUENCE</scope>
    <source>
        <strain evidence="1">CGMCC 4.3508</strain>
    </source>
</reference>
<organism evidence="1 2">
    <name type="scientific">Nocardia jinanensis</name>
    <dbReference type="NCBI Taxonomy" id="382504"/>
    <lineage>
        <taxon>Bacteria</taxon>
        <taxon>Bacillati</taxon>
        <taxon>Actinomycetota</taxon>
        <taxon>Actinomycetes</taxon>
        <taxon>Mycobacteriales</taxon>
        <taxon>Nocardiaceae</taxon>
        <taxon>Nocardia</taxon>
    </lineage>
</organism>
<name>A0A917VVI2_9NOCA</name>
<dbReference type="Proteomes" id="UP000638263">
    <property type="component" value="Unassembled WGS sequence"/>
</dbReference>
<comment type="caution">
    <text evidence="1">The sequence shown here is derived from an EMBL/GenBank/DDBJ whole genome shotgun (WGS) entry which is preliminary data.</text>
</comment>
<gene>
    <name evidence="1" type="ORF">GCM10011588_46480</name>
</gene>
<evidence type="ECO:0000313" key="2">
    <source>
        <dbReference type="Proteomes" id="UP000638263"/>
    </source>
</evidence>
<keyword evidence="2" id="KW-1185">Reference proteome</keyword>
<sequence length="276" mass="30778">MIMDAYSDPRSASPFSALRAVELGRRLFEQSWLEQWVGYTTAWVEPVADLGAGTVTALLPDTLLTVLSEGILSRFGGQEISATLLGHRLTGTLDVLKVRRRGAHFQTKAALRELRWDERPVEEVTVISHEVRLVPGMPTRVRAGRVDIEGTVGLDAVVDWLANRQHEWELSVTELGLVRAVHRRKRITAELDASVTDDVLKLQVRRATWSGLPVPRRWRTLSPIPMGELPRGARVRWAVRDGAQVRFRIELAPVSGSFDLAQIRSAIVAGTTLIVF</sequence>
<dbReference type="EMBL" id="BMMH01000010">
    <property type="protein sequence ID" value="GGL26370.1"/>
    <property type="molecule type" value="Genomic_DNA"/>
</dbReference>
<proteinExistence type="predicted"/>
<evidence type="ECO:0000313" key="1">
    <source>
        <dbReference type="EMBL" id="GGL26370.1"/>
    </source>
</evidence>
<reference evidence="1" key="1">
    <citation type="journal article" date="2014" name="Int. J. Syst. Evol. Microbiol.">
        <title>Complete genome sequence of Corynebacterium casei LMG S-19264T (=DSM 44701T), isolated from a smear-ripened cheese.</title>
        <authorList>
            <consortium name="US DOE Joint Genome Institute (JGI-PGF)"/>
            <person name="Walter F."/>
            <person name="Albersmeier A."/>
            <person name="Kalinowski J."/>
            <person name="Ruckert C."/>
        </authorList>
    </citation>
    <scope>NUCLEOTIDE SEQUENCE</scope>
    <source>
        <strain evidence="1">CGMCC 4.3508</strain>
    </source>
</reference>